<protein>
    <submittedName>
        <fullName evidence="1">Uncharacterized protein</fullName>
    </submittedName>
</protein>
<reference evidence="1 2" key="1">
    <citation type="journal article" date="2022" name="Hortic Res">
        <title>A haplotype resolved chromosomal level avocado genome allows analysis of novel avocado genes.</title>
        <authorList>
            <person name="Nath O."/>
            <person name="Fletcher S.J."/>
            <person name="Hayward A."/>
            <person name="Shaw L.M."/>
            <person name="Masouleh A.K."/>
            <person name="Furtado A."/>
            <person name="Henry R.J."/>
            <person name="Mitter N."/>
        </authorList>
    </citation>
    <scope>NUCLEOTIDE SEQUENCE [LARGE SCALE GENOMIC DNA]</scope>
    <source>
        <strain evidence="2">cv. Hass</strain>
    </source>
</reference>
<dbReference type="Proteomes" id="UP001234297">
    <property type="component" value="Chromosome 3"/>
</dbReference>
<name>A0ACC2LTX8_PERAE</name>
<keyword evidence="2" id="KW-1185">Reference proteome</keyword>
<comment type="caution">
    <text evidence="1">The sequence shown here is derived from an EMBL/GenBank/DDBJ whole genome shotgun (WGS) entry which is preliminary data.</text>
</comment>
<proteinExistence type="predicted"/>
<gene>
    <name evidence="1" type="ORF">MRB53_011070</name>
</gene>
<evidence type="ECO:0000313" key="2">
    <source>
        <dbReference type="Proteomes" id="UP001234297"/>
    </source>
</evidence>
<accession>A0ACC2LTX8</accession>
<evidence type="ECO:0000313" key="1">
    <source>
        <dbReference type="EMBL" id="KAJ8636803.1"/>
    </source>
</evidence>
<organism evidence="1 2">
    <name type="scientific">Persea americana</name>
    <name type="common">Avocado</name>
    <dbReference type="NCBI Taxonomy" id="3435"/>
    <lineage>
        <taxon>Eukaryota</taxon>
        <taxon>Viridiplantae</taxon>
        <taxon>Streptophyta</taxon>
        <taxon>Embryophyta</taxon>
        <taxon>Tracheophyta</taxon>
        <taxon>Spermatophyta</taxon>
        <taxon>Magnoliopsida</taxon>
        <taxon>Magnoliidae</taxon>
        <taxon>Laurales</taxon>
        <taxon>Lauraceae</taxon>
        <taxon>Persea</taxon>
    </lineage>
</organism>
<dbReference type="EMBL" id="CM056811">
    <property type="protein sequence ID" value="KAJ8636803.1"/>
    <property type="molecule type" value="Genomic_DNA"/>
</dbReference>
<sequence>MLVLISGLRSSHPPRDIKIDSRRNRENREENRDGSRKEQKESTFVNGFPARYVADEGDDANMGDEATPAHTSRGEEDDTDLLIFVARLGEKKVSSEENVLSLETREVCVWDGFF</sequence>